<dbReference type="SUPFAM" id="SSF48498">
    <property type="entry name" value="Tetracyclin repressor-like, C-terminal domain"/>
    <property type="match status" value="1"/>
</dbReference>
<comment type="caution">
    <text evidence="4">The sequence shown here is derived from an EMBL/GenBank/DDBJ whole genome shotgun (WGS) entry which is preliminary data.</text>
</comment>
<gene>
    <name evidence="4" type="ORF">PF66_03400</name>
</gene>
<dbReference type="AlphaFoldDB" id="A0A0N0E3N6"/>
<dbReference type="GO" id="GO:0000976">
    <property type="term" value="F:transcription cis-regulatory region binding"/>
    <property type="evidence" value="ECO:0007669"/>
    <property type="project" value="TreeGrafter"/>
</dbReference>
<dbReference type="InterPro" id="IPR001647">
    <property type="entry name" value="HTH_TetR"/>
</dbReference>
<keyword evidence="1 2" id="KW-0238">DNA-binding</keyword>
<evidence type="ECO:0000313" key="5">
    <source>
        <dbReference type="Proteomes" id="UP000037931"/>
    </source>
</evidence>
<accession>A0A0N0E3N6</accession>
<dbReference type="PATRIC" id="fig|50340.43.peg.696"/>
<dbReference type="PANTHER" id="PTHR30055:SF187">
    <property type="entry name" value="TRANSCRIPTIONAL REGULATORY PROTEIN"/>
    <property type="match status" value="1"/>
</dbReference>
<dbReference type="EMBL" id="JSYZ01000011">
    <property type="protein sequence ID" value="KPA90266.1"/>
    <property type="molecule type" value="Genomic_DNA"/>
</dbReference>
<dbReference type="InterPro" id="IPR050109">
    <property type="entry name" value="HTH-type_TetR-like_transc_reg"/>
</dbReference>
<dbReference type="Pfam" id="PF00440">
    <property type="entry name" value="TetR_N"/>
    <property type="match status" value="1"/>
</dbReference>
<evidence type="ECO:0000256" key="2">
    <source>
        <dbReference type="PROSITE-ProRule" id="PRU00335"/>
    </source>
</evidence>
<sequence>MENPDLLERCYPGRRAELKRAILRQALSCFNEQGIEASTIETIRVACDTSVGAIYHHFGNKEGLVAALFFAALDDQARLRETHLAKARTLKELLQGLVHSYVDWVDDQPQWARFQYQARFVVSKGPFADELAARNKVRNRQLRERLAATVDGDERLEIPRELLLSLIVGPAENYCRAWLAGRVEHSPRTYRHELAEAAWRSVRR</sequence>
<proteinExistence type="predicted"/>
<dbReference type="STRING" id="50340.PF66_03400"/>
<evidence type="ECO:0000256" key="1">
    <source>
        <dbReference type="ARBA" id="ARBA00023125"/>
    </source>
</evidence>
<dbReference type="PROSITE" id="PS50977">
    <property type="entry name" value="HTH_TETR_2"/>
    <property type="match status" value="1"/>
</dbReference>
<reference evidence="4 5" key="1">
    <citation type="journal article" date="2015" name="PLoS ONE">
        <title>Rice-Infecting Pseudomonas Genomes Are Highly Accessorized and Harbor Multiple Putative Virulence Mechanisms to Cause Sheath Brown Rot.</title>
        <authorList>
            <person name="Quibod I.L."/>
            <person name="Grande G."/>
            <person name="Oreiro E.G."/>
            <person name="Borja F.N."/>
            <person name="Dossa G.S."/>
            <person name="Mauleon R."/>
            <person name="Cruz C.V."/>
            <person name="Oliva R."/>
        </authorList>
    </citation>
    <scope>NUCLEOTIDE SEQUENCE [LARGE SCALE GENOMIC DNA]</scope>
    <source>
        <strain evidence="4 5">IRRI 6609</strain>
    </source>
</reference>
<evidence type="ECO:0000313" key="4">
    <source>
        <dbReference type="EMBL" id="KPA90266.1"/>
    </source>
</evidence>
<dbReference type="Proteomes" id="UP000037931">
    <property type="component" value="Unassembled WGS sequence"/>
</dbReference>
<dbReference type="PRINTS" id="PR00455">
    <property type="entry name" value="HTHTETR"/>
</dbReference>
<dbReference type="Gene3D" id="1.10.357.10">
    <property type="entry name" value="Tetracycline Repressor, domain 2"/>
    <property type="match status" value="1"/>
</dbReference>
<evidence type="ECO:0000259" key="3">
    <source>
        <dbReference type="PROSITE" id="PS50977"/>
    </source>
</evidence>
<dbReference type="InterPro" id="IPR036271">
    <property type="entry name" value="Tet_transcr_reg_TetR-rel_C_sf"/>
</dbReference>
<dbReference type="SUPFAM" id="SSF46689">
    <property type="entry name" value="Homeodomain-like"/>
    <property type="match status" value="1"/>
</dbReference>
<keyword evidence="5" id="KW-1185">Reference proteome</keyword>
<feature type="domain" description="HTH tetR-type" evidence="3">
    <location>
        <begin position="16"/>
        <end position="76"/>
    </location>
</feature>
<organism evidence="4 5">
    <name type="scientific">Pseudomonas asplenii</name>
    <dbReference type="NCBI Taxonomy" id="53407"/>
    <lineage>
        <taxon>Bacteria</taxon>
        <taxon>Pseudomonadati</taxon>
        <taxon>Pseudomonadota</taxon>
        <taxon>Gammaproteobacteria</taxon>
        <taxon>Pseudomonadales</taxon>
        <taxon>Pseudomonadaceae</taxon>
        <taxon>Pseudomonas</taxon>
    </lineage>
</organism>
<dbReference type="GO" id="GO:0003700">
    <property type="term" value="F:DNA-binding transcription factor activity"/>
    <property type="evidence" value="ECO:0007669"/>
    <property type="project" value="TreeGrafter"/>
</dbReference>
<name>A0A0N0E3N6_9PSED</name>
<dbReference type="OrthoDB" id="5816932at2"/>
<protein>
    <submittedName>
        <fullName evidence="4">Transcriptional regulator, TetR family</fullName>
    </submittedName>
</protein>
<dbReference type="RefSeq" id="WP_054063295.1">
    <property type="nucleotide sequence ID" value="NZ_JSYZ01000011.1"/>
</dbReference>
<dbReference type="PANTHER" id="PTHR30055">
    <property type="entry name" value="HTH-TYPE TRANSCRIPTIONAL REGULATOR RUTR"/>
    <property type="match status" value="1"/>
</dbReference>
<dbReference type="InterPro" id="IPR009057">
    <property type="entry name" value="Homeodomain-like_sf"/>
</dbReference>
<feature type="DNA-binding region" description="H-T-H motif" evidence="2">
    <location>
        <begin position="39"/>
        <end position="58"/>
    </location>
</feature>